<dbReference type="InterPro" id="IPR000490">
    <property type="entry name" value="Glyco_hydro_17"/>
</dbReference>
<dbReference type="InterPro" id="IPR044965">
    <property type="entry name" value="Glyco_hydro_17_plant"/>
</dbReference>
<evidence type="ECO:0000256" key="1">
    <source>
        <dbReference type="ARBA" id="ARBA00008773"/>
    </source>
</evidence>
<keyword evidence="2 5" id="KW-0378">Hydrolase</keyword>
<keyword evidence="7" id="KW-1185">Reference proteome</keyword>
<dbReference type="PANTHER" id="PTHR32227">
    <property type="entry name" value="GLUCAN ENDO-1,3-BETA-GLUCOSIDASE BG1-RELATED-RELATED"/>
    <property type="match status" value="1"/>
</dbReference>
<dbReference type="Pfam" id="PF00332">
    <property type="entry name" value="Glyco_hydro_17"/>
    <property type="match status" value="1"/>
</dbReference>
<dbReference type="Proteomes" id="UP000233837">
    <property type="component" value="Unassembled WGS sequence"/>
</dbReference>
<name>A0A2I0WW24_9ASPA</name>
<proteinExistence type="inferred from homology"/>
<organism evidence="6 7">
    <name type="scientific">Dendrobium catenatum</name>
    <dbReference type="NCBI Taxonomy" id="906689"/>
    <lineage>
        <taxon>Eukaryota</taxon>
        <taxon>Viridiplantae</taxon>
        <taxon>Streptophyta</taxon>
        <taxon>Embryophyta</taxon>
        <taxon>Tracheophyta</taxon>
        <taxon>Spermatophyta</taxon>
        <taxon>Magnoliopsida</taxon>
        <taxon>Liliopsida</taxon>
        <taxon>Asparagales</taxon>
        <taxon>Orchidaceae</taxon>
        <taxon>Epidendroideae</taxon>
        <taxon>Malaxideae</taxon>
        <taxon>Dendrobiinae</taxon>
        <taxon>Dendrobium</taxon>
    </lineage>
</organism>
<dbReference type="Gene3D" id="3.20.20.80">
    <property type="entry name" value="Glycosidases"/>
    <property type="match status" value="1"/>
</dbReference>
<dbReference type="EMBL" id="KZ502407">
    <property type="protein sequence ID" value="PKU79851.1"/>
    <property type="molecule type" value="Genomic_DNA"/>
</dbReference>
<evidence type="ECO:0000313" key="7">
    <source>
        <dbReference type="Proteomes" id="UP000233837"/>
    </source>
</evidence>
<dbReference type="PROSITE" id="PS00587">
    <property type="entry name" value="GLYCOSYL_HYDROL_F17"/>
    <property type="match status" value="1"/>
</dbReference>
<accession>A0A2I0WW24</accession>
<protein>
    <submittedName>
        <fullName evidence="6">Glucan endo-1,3-beta-glucosidase, basic isoform</fullName>
    </submittedName>
</protein>
<reference evidence="6 7" key="2">
    <citation type="journal article" date="2017" name="Nature">
        <title>The Apostasia genome and the evolution of orchids.</title>
        <authorList>
            <person name="Zhang G.Q."/>
            <person name="Liu K.W."/>
            <person name="Li Z."/>
            <person name="Lohaus R."/>
            <person name="Hsiao Y.Y."/>
            <person name="Niu S.C."/>
            <person name="Wang J.Y."/>
            <person name="Lin Y.C."/>
            <person name="Xu Q."/>
            <person name="Chen L.J."/>
            <person name="Yoshida K."/>
            <person name="Fujiwara S."/>
            <person name="Wang Z.W."/>
            <person name="Zhang Y.Q."/>
            <person name="Mitsuda N."/>
            <person name="Wang M."/>
            <person name="Liu G.H."/>
            <person name="Pecoraro L."/>
            <person name="Huang H.X."/>
            <person name="Xiao X.J."/>
            <person name="Lin M."/>
            <person name="Wu X.Y."/>
            <person name="Wu W.L."/>
            <person name="Chen Y.Y."/>
            <person name="Chang S.B."/>
            <person name="Sakamoto S."/>
            <person name="Ohme-Takagi M."/>
            <person name="Yagi M."/>
            <person name="Zeng S.J."/>
            <person name="Shen C.Y."/>
            <person name="Yeh C.M."/>
            <person name="Luo Y.B."/>
            <person name="Tsai W.C."/>
            <person name="Van de Peer Y."/>
            <person name="Liu Z.J."/>
        </authorList>
    </citation>
    <scope>NUCLEOTIDE SEQUENCE [LARGE SCALE GENOMIC DNA]</scope>
    <source>
        <tissue evidence="6">The whole plant</tissue>
    </source>
</reference>
<dbReference type="GO" id="GO:0005975">
    <property type="term" value="P:carbohydrate metabolic process"/>
    <property type="evidence" value="ECO:0007669"/>
    <property type="project" value="InterPro"/>
</dbReference>
<comment type="similarity">
    <text evidence="1 4">Belongs to the glycosyl hydrolase 17 family.</text>
</comment>
<dbReference type="AlphaFoldDB" id="A0A2I0WW24"/>
<sequence>MWEFRVEEDQKKGVVRRNMGLDVRLCRVNLDIFQPTLRFVKSSESELSLHSCRQRAYLRRSSGDRPPCNEEYTKRLAGRLQGRMKVSTSVSTGVFGASYPPSAGVFSSSVHDTLQPIFSFLASNSAPLLANVYPYFSYLGNPNINLNYALFTSPGTVVTDGPLQYQNLFDAMVDAFFLALEKMGGGNVNLVVSETGWPSDGGGVTTQQNAQTYLSNLINHVNQGRPRSRELTLRPTFSPFFMRT</sequence>
<gene>
    <name evidence="6" type="primary">GNS1</name>
    <name evidence="6" type="ORF">MA16_Dca012039</name>
</gene>
<evidence type="ECO:0000256" key="3">
    <source>
        <dbReference type="ARBA" id="ARBA00023295"/>
    </source>
</evidence>
<evidence type="ECO:0000256" key="5">
    <source>
        <dbReference type="RuleBase" id="RU004336"/>
    </source>
</evidence>
<evidence type="ECO:0000256" key="2">
    <source>
        <dbReference type="ARBA" id="ARBA00022801"/>
    </source>
</evidence>
<dbReference type="InterPro" id="IPR017853">
    <property type="entry name" value="GH"/>
</dbReference>
<evidence type="ECO:0000313" key="6">
    <source>
        <dbReference type="EMBL" id="PKU79851.1"/>
    </source>
</evidence>
<dbReference type="GO" id="GO:0004553">
    <property type="term" value="F:hydrolase activity, hydrolyzing O-glycosyl compounds"/>
    <property type="evidence" value="ECO:0007669"/>
    <property type="project" value="InterPro"/>
</dbReference>
<dbReference type="STRING" id="906689.A0A2I0WW24"/>
<reference evidence="6 7" key="1">
    <citation type="journal article" date="2016" name="Sci. Rep.">
        <title>The Dendrobium catenatum Lindl. genome sequence provides insights into polysaccharide synthase, floral development and adaptive evolution.</title>
        <authorList>
            <person name="Zhang G.Q."/>
            <person name="Xu Q."/>
            <person name="Bian C."/>
            <person name="Tsai W.C."/>
            <person name="Yeh C.M."/>
            <person name="Liu K.W."/>
            <person name="Yoshida K."/>
            <person name="Zhang L.S."/>
            <person name="Chang S.B."/>
            <person name="Chen F."/>
            <person name="Shi Y."/>
            <person name="Su Y.Y."/>
            <person name="Zhang Y.Q."/>
            <person name="Chen L.J."/>
            <person name="Yin Y."/>
            <person name="Lin M."/>
            <person name="Huang H."/>
            <person name="Deng H."/>
            <person name="Wang Z.W."/>
            <person name="Zhu S.L."/>
            <person name="Zhao X."/>
            <person name="Deng C."/>
            <person name="Niu S.C."/>
            <person name="Huang J."/>
            <person name="Wang M."/>
            <person name="Liu G.H."/>
            <person name="Yang H.J."/>
            <person name="Xiao X.J."/>
            <person name="Hsiao Y.Y."/>
            <person name="Wu W.L."/>
            <person name="Chen Y.Y."/>
            <person name="Mitsuda N."/>
            <person name="Ohme-Takagi M."/>
            <person name="Luo Y.B."/>
            <person name="Van de Peer Y."/>
            <person name="Liu Z.J."/>
        </authorList>
    </citation>
    <scope>NUCLEOTIDE SEQUENCE [LARGE SCALE GENOMIC DNA]</scope>
    <source>
        <tissue evidence="6">The whole plant</tissue>
    </source>
</reference>
<evidence type="ECO:0000256" key="4">
    <source>
        <dbReference type="RuleBase" id="RU004335"/>
    </source>
</evidence>
<dbReference type="SUPFAM" id="SSF51445">
    <property type="entry name" value="(Trans)glycosidases"/>
    <property type="match status" value="1"/>
</dbReference>
<keyword evidence="3 5" id="KW-0326">Glycosidase</keyword>